<proteinExistence type="predicted"/>
<evidence type="ECO:0000313" key="1">
    <source>
        <dbReference type="EMBL" id="KAJ8000940.1"/>
    </source>
</evidence>
<comment type="caution">
    <text evidence="1">The sequence shown here is derived from an EMBL/GenBank/DDBJ whole genome shotgun (WGS) entry which is preliminary data.</text>
</comment>
<protein>
    <submittedName>
        <fullName evidence="1">Uncharacterized protein</fullName>
    </submittedName>
</protein>
<reference evidence="1" key="1">
    <citation type="submission" date="2021-05" db="EMBL/GenBank/DDBJ databases">
        <authorList>
            <person name="Pan Q."/>
            <person name="Jouanno E."/>
            <person name="Zahm M."/>
            <person name="Klopp C."/>
            <person name="Cabau C."/>
            <person name="Louis A."/>
            <person name="Berthelot C."/>
            <person name="Parey E."/>
            <person name="Roest Crollius H."/>
            <person name="Montfort J."/>
            <person name="Robinson-Rechavi M."/>
            <person name="Bouchez O."/>
            <person name="Lampietro C."/>
            <person name="Lopez Roques C."/>
            <person name="Donnadieu C."/>
            <person name="Postlethwait J."/>
            <person name="Bobe J."/>
            <person name="Dillon D."/>
            <person name="Chandos A."/>
            <person name="von Hippel F."/>
            <person name="Guiguen Y."/>
        </authorList>
    </citation>
    <scope>NUCLEOTIDE SEQUENCE</scope>
    <source>
        <strain evidence="1">YG-Jan2019</strain>
    </source>
</reference>
<dbReference type="EMBL" id="CM055742">
    <property type="protein sequence ID" value="KAJ8000940.1"/>
    <property type="molecule type" value="Genomic_DNA"/>
</dbReference>
<keyword evidence="2" id="KW-1185">Reference proteome</keyword>
<accession>A0ACC2GBW3</accession>
<dbReference type="Proteomes" id="UP001157502">
    <property type="component" value="Chromosome 15"/>
</dbReference>
<name>A0ACC2GBW3_DALPE</name>
<gene>
    <name evidence="1" type="ORF">DPEC_G00185590</name>
</gene>
<organism evidence="1 2">
    <name type="scientific">Dallia pectoralis</name>
    <name type="common">Alaska blackfish</name>
    <dbReference type="NCBI Taxonomy" id="75939"/>
    <lineage>
        <taxon>Eukaryota</taxon>
        <taxon>Metazoa</taxon>
        <taxon>Chordata</taxon>
        <taxon>Craniata</taxon>
        <taxon>Vertebrata</taxon>
        <taxon>Euteleostomi</taxon>
        <taxon>Actinopterygii</taxon>
        <taxon>Neopterygii</taxon>
        <taxon>Teleostei</taxon>
        <taxon>Protacanthopterygii</taxon>
        <taxon>Esociformes</taxon>
        <taxon>Umbridae</taxon>
        <taxon>Dallia</taxon>
    </lineage>
</organism>
<sequence length="115" mass="12893">MRYVPLHPITRVFVPVGTLLNRFFRNATFCQLKTICLYSLLSLLRSPATPTWPWGESALPSLLDCCPVVRGLMPLSTLRCPSVRCRTRMHQSLQRDVTRGGPGGCGYDRPRCGNS</sequence>
<evidence type="ECO:0000313" key="2">
    <source>
        <dbReference type="Proteomes" id="UP001157502"/>
    </source>
</evidence>